<sequence>MNRKFWPVAGLVWGTAVGFAGAFGGFGAFLVVLLLGVLGFLGGRIAAGELDVGEMVSSLGRKQ</sequence>
<dbReference type="RefSeq" id="WP_103564169.1">
    <property type="nucleotide sequence ID" value="NZ_MTBP01000002.1"/>
</dbReference>
<dbReference type="EMBL" id="MTBP01000002">
    <property type="protein sequence ID" value="POM25126.1"/>
    <property type="molecule type" value="Genomic_DNA"/>
</dbReference>
<evidence type="ECO:0000313" key="2">
    <source>
        <dbReference type="EMBL" id="POM25126.1"/>
    </source>
</evidence>
<evidence type="ECO:0000256" key="1">
    <source>
        <dbReference type="SAM" id="Phobius"/>
    </source>
</evidence>
<dbReference type="Proteomes" id="UP000242367">
    <property type="component" value="Unassembled WGS sequence"/>
</dbReference>
<keyword evidence="1" id="KW-0472">Membrane</keyword>
<keyword evidence="1" id="KW-0812">Transmembrane</keyword>
<protein>
    <recommendedName>
        <fullName evidence="4">DUF2273 domain-containing protein</fullName>
    </recommendedName>
</protein>
<dbReference type="AlphaFoldDB" id="A0A2P4UJC3"/>
<evidence type="ECO:0000313" key="3">
    <source>
        <dbReference type="Proteomes" id="UP000242367"/>
    </source>
</evidence>
<gene>
    <name evidence="2" type="ORF">BTM25_37680</name>
</gene>
<comment type="caution">
    <text evidence="2">The sequence shown here is derived from an EMBL/GenBank/DDBJ whole genome shotgun (WGS) entry which is preliminary data.</text>
</comment>
<name>A0A2P4UJC3_9ACTN</name>
<keyword evidence="1" id="KW-1133">Transmembrane helix</keyword>
<reference evidence="2 3" key="1">
    <citation type="journal article" date="2017" name="Chemistry">
        <title>Isolation, Biosynthesis and Chemical Modifications of Rubterolones A-F: Rare Tropolone Alkaloids from Actinomadura sp. 5-2.</title>
        <authorList>
            <person name="Guo H."/>
            <person name="Benndorf R."/>
            <person name="Leichnitz D."/>
            <person name="Klassen J.L."/>
            <person name="Vollmers J."/>
            <person name="Gorls H."/>
            <person name="Steinacker M."/>
            <person name="Weigel C."/>
            <person name="Dahse H.M."/>
            <person name="Kaster A.K."/>
            <person name="de Beer Z.W."/>
            <person name="Poulsen M."/>
            <person name="Beemelmanns C."/>
        </authorList>
    </citation>
    <scope>NUCLEOTIDE SEQUENCE [LARGE SCALE GENOMIC DNA]</scope>
    <source>
        <strain evidence="2 3">5-2</strain>
    </source>
</reference>
<feature type="transmembrane region" description="Helical" evidence="1">
    <location>
        <begin position="12"/>
        <end position="41"/>
    </location>
</feature>
<evidence type="ECO:0008006" key="4">
    <source>
        <dbReference type="Google" id="ProtNLM"/>
    </source>
</evidence>
<accession>A0A2P4UJC3</accession>
<proteinExistence type="predicted"/>
<organism evidence="2 3">
    <name type="scientific">Actinomadura rubteroloni</name>
    <dbReference type="NCBI Taxonomy" id="1926885"/>
    <lineage>
        <taxon>Bacteria</taxon>
        <taxon>Bacillati</taxon>
        <taxon>Actinomycetota</taxon>
        <taxon>Actinomycetes</taxon>
        <taxon>Streptosporangiales</taxon>
        <taxon>Thermomonosporaceae</taxon>
        <taxon>Actinomadura</taxon>
    </lineage>
</organism>
<keyword evidence="3" id="KW-1185">Reference proteome</keyword>